<sequence length="129" mass="14658">MTFQVEIVQRADSINERANCSPRTPLVDCSPLQTADEEDMVMTTRTRCVVEMCKYGPESRMEQWKGGLPCRTRSCGKCSSGPCGTGRVDRIDEDYRRVRIIPEMDMRIASSEESGKISRFEFHPKSRTG</sequence>
<dbReference type="EMBL" id="CM056741">
    <property type="protein sequence ID" value="KAJ8685304.1"/>
    <property type="molecule type" value="Genomic_DNA"/>
</dbReference>
<gene>
    <name evidence="1" type="ORF">QAD02_021097</name>
</gene>
<comment type="caution">
    <text evidence="1">The sequence shown here is derived from an EMBL/GenBank/DDBJ whole genome shotgun (WGS) entry which is preliminary data.</text>
</comment>
<protein>
    <submittedName>
        <fullName evidence="1">Uncharacterized protein</fullName>
    </submittedName>
</protein>
<proteinExistence type="predicted"/>
<name>A0ACC2PPR6_9HYME</name>
<dbReference type="Proteomes" id="UP001239111">
    <property type="component" value="Chromosome 1"/>
</dbReference>
<accession>A0ACC2PPR6</accession>
<reference evidence="1" key="1">
    <citation type="submission" date="2023-04" db="EMBL/GenBank/DDBJ databases">
        <title>A chromosome-level genome assembly of the parasitoid wasp Eretmocerus hayati.</title>
        <authorList>
            <person name="Zhong Y."/>
            <person name="Liu S."/>
            <person name="Liu Y."/>
        </authorList>
    </citation>
    <scope>NUCLEOTIDE SEQUENCE</scope>
    <source>
        <strain evidence="1">ZJU_SS_LIU_2023</strain>
    </source>
</reference>
<keyword evidence="2" id="KW-1185">Reference proteome</keyword>
<organism evidence="1 2">
    <name type="scientific">Eretmocerus hayati</name>
    <dbReference type="NCBI Taxonomy" id="131215"/>
    <lineage>
        <taxon>Eukaryota</taxon>
        <taxon>Metazoa</taxon>
        <taxon>Ecdysozoa</taxon>
        <taxon>Arthropoda</taxon>
        <taxon>Hexapoda</taxon>
        <taxon>Insecta</taxon>
        <taxon>Pterygota</taxon>
        <taxon>Neoptera</taxon>
        <taxon>Endopterygota</taxon>
        <taxon>Hymenoptera</taxon>
        <taxon>Apocrita</taxon>
        <taxon>Proctotrupomorpha</taxon>
        <taxon>Chalcidoidea</taxon>
        <taxon>Aphelinidae</taxon>
        <taxon>Aphelininae</taxon>
        <taxon>Eretmocerus</taxon>
    </lineage>
</organism>
<evidence type="ECO:0000313" key="1">
    <source>
        <dbReference type="EMBL" id="KAJ8685304.1"/>
    </source>
</evidence>
<evidence type="ECO:0000313" key="2">
    <source>
        <dbReference type="Proteomes" id="UP001239111"/>
    </source>
</evidence>